<keyword evidence="3" id="KW-1185">Reference proteome</keyword>
<dbReference type="AlphaFoldDB" id="A0AAV4BB46"/>
<evidence type="ECO:0000256" key="1">
    <source>
        <dbReference type="SAM" id="MobiDB-lite"/>
    </source>
</evidence>
<feature type="region of interest" description="Disordered" evidence="1">
    <location>
        <begin position="24"/>
        <end position="86"/>
    </location>
</feature>
<name>A0AAV4BB46_9GAST</name>
<dbReference type="EMBL" id="BLXT01004716">
    <property type="protein sequence ID" value="GFO16793.1"/>
    <property type="molecule type" value="Genomic_DNA"/>
</dbReference>
<feature type="compositionally biased region" description="Basic and acidic residues" evidence="1">
    <location>
        <begin position="51"/>
        <end position="63"/>
    </location>
</feature>
<comment type="caution">
    <text evidence="2">The sequence shown here is derived from an EMBL/GenBank/DDBJ whole genome shotgun (WGS) entry which is preliminary data.</text>
</comment>
<evidence type="ECO:0000313" key="2">
    <source>
        <dbReference type="EMBL" id="GFO16793.1"/>
    </source>
</evidence>
<sequence length="86" mass="9254">MNLTGEQLTVVARRTLLRVTLRTQDEAFGPQKGDLRLLGSPAGQGNSSGARTHDRRIPADLREVSLTTVPPKPPHPKKAAPAVLSH</sequence>
<reference evidence="2 3" key="1">
    <citation type="journal article" date="2021" name="Elife">
        <title>Chloroplast acquisition without the gene transfer in kleptoplastic sea slugs, Plakobranchus ocellatus.</title>
        <authorList>
            <person name="Maeda T."/>
            <person name="Takahashi S."/>
            <person name="Yoshida T."/>
            <person name="Shimamura S."/>
            <person name="Takaki Y."/>
            <person name="Nagai Y."/>
            <person name="Toyoda A."/>
            <person name="Suzuki Y."/>
            <person name="Arimoto A."/>
            <person name="Ishii H."/>
            <person name="Satoh N."/>
            <person name="Nishiyama T."/>
            <person name="Hasebe M."/>
            <person name="Maruyama T."/>
            <person name="Minagawa J."/>
            <person name="Obokata J."/>
            <person name="Shigenobu S."/>
        </authorList>
    </citation>
    <scope>NUCLEOTIDE SEQUENCE [LARGE SCALE GENOMIC DNA]</scope>
</reference>
<dbReference type="Proteomes" id="UP000735302">
    <property type="component" value="Unassembled WGS sequence"/>
</dbReference>
<proteinExistence type="predicted"/>
<evidence type="ECO:0000313" key="3">
    <source>
        <dbReference type="Proteomes" id="UP000735302"/>
    </source>
</evidence>
<gene>
    <name evidence="2" type="ORF">PoB_004329800</name>
</gene>
<organism evidence="2 3">
    <name type="scientific">Plakobranchus ocellatus</name>
    <dbReference type="NCBI Taxonomy" id="259542"/>
    <lineage>
        <taxon>Eukaryota</taxon>
        <taxon>Metazoa</taxon>
        <taxon>Spiralia</taxon>
        <taxon>Lophotrochozoa</taxon>
        <taxon>Mollusca</taxon>
        <taxon>Gastropoda</taxon>
        <taxon>Heterobranchia</taxon>
        <taxon>Euthyneura</taxon>
        <taxon>Panpulmonata</taxon>
        <taxon>Sacoglossa</taxon>
        <taxon>Placobranchoidea</taxon>
        <taxon>Plakobranchidae</taxon>
        <taxon>Plakobranchus</taxon>
    </lineage>
</organism>
<accession>A0AAV4BB46</accession>
<protein>
    <submittedName>
        <fullName evidence="2">Uncharacterized protein</fullName>
    </submittedName>
</protein>